<evidence type="ECO:0000313" key="2">
    <source>
        <dbReference type="Proteomes" id="UP001652625"/>
    </source>
</evidence>
<evidence type="ECO:0000313" key="3">
    <source>
        <dbReference type="RefSeq" id="XP_065675058.1"/>
    </source>
</evidence>
<dbReference type="Pfam" id="PF22633">
    <property type="entry name" value="F5_F8_type_C_2"/>
    <property type="match status" value="1"/>
</dbReference>
<proteinExistence type="predicted"/>
<dbReference type="Gene3D" id="3.50.4.10">
    <property type="entry name" value="Hepatocyte Growth Factor"/>
    <property type="match status" value="1"/>
</dbReference>
<dbReference type="SUPFAM" id="SSF57414">
    <property type="entry name" value="Hairpin loop containing domain-like"/>
    <property type="match status" value="1"/>
</dbReference>
<dbReference type="Gene3D" id="2.60.120.260">
    <property type="entry name" value="Galactose-binding domain-like"/>
    <property type="match status" value="1"/>
</dbReference>
<dbReference type="InterPro" id="IPR008979">
    <property type="entry name" value="Galactose-bd-like_sf"/>
</dbReference>
<dbReference type="Pfam" id="PF00024">
    <property type="entry name" value="PAN_1"/>
    <property type="match status" value="1"/>
</dbReference>
<organism evidence="2 3">
    <name type="scientific">Hydra vulgaris</name>
    <name type="common">Hydra</name>
    <name type="synonym">Hydra attenuata</name>
    <dbReference type="NCBI Taxonomy" id="6087"/>
    <lineage>
        <taxon>Eukaryota</taxon>
        <taxon>Metazoa</taxon>
        <taxon>Cnidaria</taxon>
        <taxon>Hydrozoa</taxon>
        <taxon>Hydroidolina</taxon>
        <taxon>Anthoathecata</taxon>
        <taxon>Aplanulata</taxon>
        <taxon>Hydridae</taxon>
        <taxon>Hydra</taxon>
    </lineage>
</organism>
<dbReference type="SUPFAM" id="SSF49785">
    <property type="entry name" value="Galactose-binding domain-like"/>
    <property type="match status" value="1"/>
</dbReference>
<dbReference type="Proteomes" id="UP001652625">
    <property type="component" value="Chromosome 15"/>
</dbReference>
<feature type="domain" description="Apple" evidence="1">
    <location>
        <begin position="28"/>
        <end position="106"/>
    </location>
</feature>
<dbReference type="RefSeq" id="XP_065675059.1">
    <property type="nucleotide sequence ID" value="XM_065818987.1"/>
</dbReference>
<keyword evidence="2" id="KW-1185">Reference proteome</keyword>
<accession>A0ABM4DKK6</accession>
<dbReference type="GeneID" id="124809893"/>
<dbReference type="InterPro" id="IPR003609">
    <property type="entry name" value="Pan_app"/>
</dbReference>
<evidence type="ECO:0000313" key="4">
    <source>
        <dbReference type="RefSeq" id="XP_065675059.1"/>
    </source>
</evidence>
<protein>
    <submittedName>
        <fullName evidence="3 4">Uncharacterized protein LOC124809893</fullName>
    </submittedName>
</protein>
<evidence type="ECO:0000259" key="1">
    <source>
        <dbReference type="PROSITE" id="PS50948"/>
    </source>
</evidence>
<dbReference type="PROSITE" id="PS50948">
    <property type="entry name" value="PAN"/>
    <property type="match status" value="1"/>
</dbReference>
<dbReference type="RefSeq" id="XP_065675058.1">
    <property type="nucleotide sequence ID" value="XM_065818986.1"/>
</dbReference>
<reference evidence="3 4" key="1">
    <citation type="submission" date="2025-05" db="UniProtKB">
        <authorList>
            <consortium name="RefSeq"/>
        </authorList>
    </citation>
    <scope>IDENTIFICATION</scope>
</reference>
<name>A0ABM4DKK6_HYDVU</name>
<gene>
    <name evidence="3 4" type="primary">LOC124809893</name>
</gene>
<sequence>MDKLLIRLWCVCTILLPSVRLFIIRLPCSLFGSFNFTKSRYYIGDIDSTYSVNSINDCGIYCVRSPNCVFANYNENQKICNLMSSKPNSLNSMVDQQWQVLMSETENNTNIGSICDNTPCYNLYCRDICLSGDPLVHSYICSETSDISRKAIPSLSGTYSGSDAKYAIDGNILSEATTNHNFPKWFQLDLKYVFQIYQIVFYNAQHYWRTNGNRLIVSITNLPTGYKQIATLNNEMKQIFDGPYVARYILIFKDDNDLLNFGEINVYV</sequence>